<dbReference type="EMBL" id="CAVMJV010000013">
    <property type="protein sequence ID" value="CAK5049172.1"/>
    <property type="molecule type" value="Genomic_DNA"/>
</dbReference>
<name>A0ACB0YJD7_MELEN</name>
<dbReference type="Proteomes" id="UP001497535">
    <property type="component" value="Unassembled WGS sequence"/>
</dbReference>
<proteinExistence type="predicted"/>
<organism evidence="1 2">
    <name type="scientific">Meloidogyne enterolobii</name>
    <name type="common">Root-knot nematode worm</name>
    <name type="synonym">Meloidogyne mayaguensis</name>
    <dbReference type="NCBI Taxonomy" id="390850"/>
    <lineage>
        <taxon>Eukaryota</taxon>
        <taxon>Metazoa</taxon>
        <taxon>Ecdysozoa</taxon>
        <taxon>Nematoda</taxon>
        <taxon>Chromadorea</taxon>
        <taxon>Rhabditida</taxon>
        <taxon>Tylenchina</taxon>
        <taxon>Tylenchomorpha</taxon>
        <taxon>Tylenchoidea</taxon>
        <taxon>Meloidogynidae</taxon>
        <taxon>Meloidogyninae</taxon>
        <taxon>Meloidogyne</taxon>
    </lineage>
</organism>
<protein>
    <submittedName>
        <fullName evidence="1">Uncharacterized protein</fullName>
    </submittedName>
</protein>
<evidence type="ECO:0000313" key="2">
    <source>
        <dbReference type="Proteomes" id="UP001497535"/>
    </source>
</evidence>
<gene>
    <name evidence="1" type="ORF">MENTE1834_LOCUS12969</name>
</gene>
<evidence type="ECO:0000313" key="1">
    <source>
        <dbReference type="EMBL" id="CAK5049172.1"/>
    </source>
</evidence>
<accession>A0ACB0YJD7</accession>
<reference evidence="1" key="1">
    <citation type="submission" date="2023-11" db="EMBL/GenBank/DDBJ databases">
        <authorList>
            <person name="Poullet M."/>
        </authorList>
    </citation>
    <scope>NUCLEOTIDE SEQUENCE</scope>
    <source>
        <strain evidence="1">E1834</strain>
    </source>
</reference>
<sequence>MNYFLLSILLFLFSFAASNSNQNGNFLVITDIHIDEKYNKNGNRSEMCHLDENSENQTPKEARDAGGKDAIGAYGDRKCDSPPCLV</sequence>
<keyword evidence="2" id="KW-1185">Reference proteome</keyword>
<comment type="caution">
    <text evidence="1">The sequence shown here is derived from an EMBL/GenBank/DDBJ whole genome shotgun (WGS) entry which is preliminary data.</text>
</comment>